<evidence type="ECO:0000313" key="10">
    <source>
        <dbReference type="Proteomes" id="UP000264883"/>
    </source>
</evidence>
<feature type="transmembrane region" description="Helical" evidence="8">
    <location>
        <begin position="330"/>
        <end position="351"/>
    </location>
</feature>
<feature type="transmembrane region" description="Helical" evidence="8">
    <location>
        <begin position="37"/>
        <end position="56"/>
    </location>
</feature>
<dbReference type="InterPro" id="IPR004761">
    <property type="entry name" value="Spore_GerAB"/>
</dbReference>
<evidence type="ECO:0000256" key="2">
    <source>
        <dbReference type="ARBA" id="ARBA00007998"/>
    </source>
</evidence>
<keyword evidence="5 8" id="KW-0812">Transmembrane</keyword>
<dbReference type="Proteomes" id="UP000264883">
    <property type="component" value="Chromosome"/>
</dbReference>
<gene>
    <name evidence="9" type="ORF">BEN51_08600</name>
</gene>
<evidence type="ECO:0000256" key="4">
    <source>
        <dbReference type="ARBA" id="ARBA00022544"/>
    </source>
</evidence>
<comment type="subcellular location">
    <subcellularLocation>
        <location evidence="1">Membrane</location>
        <topology evidence="1">Multi-pass membrane protein</topology>
    </subcellularLocation>
</comment>
<dbReference type="EMBL" id="CP016786">
    <property type="protein sequence ID" value="ASW43538.1"/>
    <property type="molecule type" value="Genomic_DNA"/>
</dbReference>
<dbReference type="PANTHER" id="PTHR34975">
    <property type="entry name" value="SPORE GERMINATION PROTEIN A2"/>
    <property type="match status" value="1"/>
</dbReference>
<feature type="transmembrane region" description="Helical" evidence="8">
    <location>
        <begin position="9"/>
        <end position="31"/>
    </location>
</feature>
<keyword evidence="10" id="KW-1185">Reference proteome</keyword>
<dbReference type="AlphaFoldDB" id="A0A343JDD0"/>
<evidence type="ECO:0000256" key="5">
    <source>
        <dbReference type="ARBA" id="ARBA00022692"/>
    </source>
</evidence>
<sequence>MNKISSKHFILFIVGATLISLKTYPSIFINFGGRDTWLIALFACIIFTVFLTYITHISLSTNTFDIRDIFIQSTPRFISMILIAIYTIALFINAIEAASVEISALHSTIFIDTPVWYALIFFLFPSFFILNKNLRTILIFILVSVFALIVNGIIFLILSQPYKEVTQLLPILGTGFPKNYYTALFSILGALSCFMIIAPFLKYVVDHENLRKNNLYAAAIISVFIILSFIGVITAFGPERGKNLFYPEFVIGQRIKLGGFIEFGEIFFINQTVLGFFIKYILSTYSILTLNSKYIKTKPLFIGIYSFIIFSLSTFIGQNNYILYFTLKNIQLMNLAVFFIIPLIIYTIYLIKYKNNSKNTKFSE</sequence>
<reference evidence="9 10" key="1">
    <citation type="submission" date="2016-08" db="EMBL/GenBank/DDBJ databases">
        <title>Complete Genome Sequence Of The Indigo Reducing Clostridium isatidis DSM15098.</title>
        <authorList>
            <person name="Little G.T."/>
            <person name="Minton N.P."/>
        </authorList>
    </citation>
    <scope>NUCLEOTIDE SEQUENCE [LARGE SCALE GENOMIC DNA]</scope>
    <source>
        <strain evidence="9 10">DSM 15098</strain>
    </source>
</reference>
<protein>
    <submittedName>
        <fullName evidence="9">Spore gernimation protein</fullName>
    </submittedName>
</protein>
<feature type="transmembrane region" description="Helical" evidence="8">
    <location>
        <begin position="137"/>
        <end position="160"/>
    </location>
</feature>
<evidence type="ECO:0000256" key="1">
    <source>
        <dbReference type="ARBA" id="ARBA00004141"/>
    </source>
</evidence>
<dbReference type="Pfam" id="PF03845">
    <property type="entry name" value="Spore_permease"/>
    <property type="match status" value="1"/>
</dbReference>
<evidence type="ECO:0000256" key="6">
    <source>
        <dbReference type="ARBA" id="ARBA00022989"/>
    </source>
</evidence>
<proteinExistence type="inferred from homology"/>
<name>A0A343JDD0_9CLOT</name>
<organism evidence="9 10">
    <name type="scientific">Clostridium isatidis</name>
    <dbReference type="NCBI Taxonomy" id="182773"/>
    <lineage>
        <taxon>Bacteria</taxon>
        <taxon>Bacillati</taxon>
        <taxon>Bacillota</taxon>
        <taxon>Clostridia</taxon>
        <taxon>Eubacteriales</taxon>
        <taxon>Clostridiaceae</taxon>
        <taxon>Clostridium</taxon>
    </lineage>
</organism>
<feature type="transmembrane region" description="Helical" evidence="8">
    <location>
        <begin position="300"/>
        <end position="318"/>
    </location>
</feature>
<accession>A0A343JDD0</accession>
<keyword evidence="6 8" id="KW-1133">Transmembrane helix</keyword>
<dbReference type="GO" id="GO:0009847">
    <property type="term" value="P:spore germination"/>
    <property type="evidence" value="ECO:0007669"/>
    <property type="project" value="InterPro"/>
</dbReference>
<evidence type="ECO:0000256" key="3">
    <source>
        <dbReference type="ARBA" id="ARBA00022448"/>
    </source>
</evidence>
<keyword evidence="4" id="KW-0309">Germination</keyword>
<feature type="transmembrane region" description="Helical" evidence="8">
    <location>
        <begin position="266"/>
        <end position="288"/>
    </location>
</feature>
<evidence type="ECO:0000313" key="9">
    <source>
        <dbReference type="EMBL" id="ASW43538.1"/>
    </source>
</evidence>
<feature type="transmembrane region" description="Helical" evidence="8">
    <location>
        <begin position="115"/>
        <end position="130"/>
    </location>
</feature>
<keyword evidence="3" id="KW-0813">Transport</keyword>
<feature type="transmembrane region" description="Helical" evidence="8">
    <location>
        <begin position="180"/>
        <end position="203"/>
    </location>
</feature>
<keyword evidence="7 8" id="KW-0472">Membrane</keyword>
<dbReference type="OrthoDB" id="2381188at2"/>
<dbReference type="KEGG" id="cia:BEN51_08600"/>
<evidence type="ECO:0000256" key="8">
    <source>
        <dbReference type="SAM" id="Phobius"/>
    </source>
</evidence>
<dbReference type="PANTHER" id="PTHR34975:SF2">
    <property type="entry name" value="SPORE GERMINATION PROTEIN A2"/>
    <property type="match status" value="1"/>
</dbReference>
<feature type="transmembrane region" description="Helical" evidence="8">
    <location>
        <begin position="215"/>
        <end position="237"/>
    </location>
</feature>
<comment type="similarity">
    <text evidence="2">Belongs to the amino acid-polyamine-organocation (APC) superfamily. Spore germination protein (SGP) (TC 2.A.3.9) family.</text>
</comment>
<dbReference type="GO" id="GO:0016020">
    <property type="term" value="C:membrane"/>
    <property type="evidence" value="ECO:0007669"/>
    <property type="project" value="UniProtKB-SubCell"/>
</dbReference>
<feature type="transmembrane region" description="Helical" evidence="8">
    <location>
        <begin position="77"/>
        <end position="95"/>
    </location>
</feature>
<dbReference type="RefSeq" id="WP_119865672.1">
    <property type="nucleotide sequence ID" value="NZ_CP016786.1"/>
</dbReference>
<evidence type="ECO:0000256" key="7">
    <source>
        <dbReference type="ARBA" id="ARBA00023136"/>
    </source>
</evidence>